<protein>
    <submittedName>
        <fullName evidence="9">Cytochrome c biogenesis heme-transporting ATPase CcmA</fullName>
    </submittedName>
</protein>
<dbReference type="GO" id="GO:0022857">
    <property type="term" value="F:transmembrane transporter activity"/>
    <property type="evidence" value="ECO:0007669"/>
    <property type="project" value="InterPro"/>
</dbReference>
<keyword evidence="3" id="KW-0547">Nucleotide-binding</keyword>
<keyword evidence="2" id="KW-1003">Cell membrane</keyword>
<evidence type="ECO:0000256" key="1">
    <source>
        <dbReference type="ARBA" id="ARBA00022448"/>
    </source>
</evidence>
<dbReference type="NCBIfam" id="TIGR01189">
    <property type="entry name" value="ccmA"/>
    <property type="match status" value="1"/>
</dbReference>
<evidence type="ECO:0000256" key="6">
    <source>
        <dbReference type="ARBA" id="ARBA00022967"/>
    </source>
</evidence>
<organism evidence="9 10">
    <name type="scientific">Comamonas flocculans</name>
    <dbReference type="NCBI Taxonomy" id="2597701"/>
    <lineage>
        <taxon>Bacteria</taxon>
        <taxon>Pseudomonadati</taxon>
        <taxon>Pseudomonadota</taxon>
        <taxon>Betaproteobacteria</taxon>
        <taxon>Burkholderiales</taxon>
        <taxon>Comamonadaceae</taxon>
        <taxon>Comamonas</taxon>
    </lineage>
</organism>
<evidence type="ECO:0000313" key="10">
    <source>
        <dbReference type="Proteomes" id="UP000321199"/>
    </source>
</evidence>
<dbReference type="Proteomes" id="UP000321199">
    <property type="component" value="Chromosome"/>
</dbReference>
<dbReference type="GO" id="GO:0005524">
    <property type="term" value="F:ATP binding"/>
    <property type="evidence" value="ECO:0007669"/>
    <property type="project" value="UniProtKB-KW"/>
</dbReference>
<proteinExistence type="predicted"/>
<feature type="domain" description="ABC transporter" evidence="8">
    <location>
        <begin position="1"/>
        <end position="203"/>
    </location>
</feature>
<evidence type="ECO:0000259" key="8">
    <source>
        <dbReference type="PROSITE" id="PS50893"/>
    </source>
</evidence>
<dbReference type="EMBL" id="CP042344">
    <property type="protein sequence ID" value="QEA14481.1"/>
    <property type="molecule type" value="Genomic_DNA"/>
</dbReference>
<dbReference type="NCBIfam" id="NF010061">
    <property type="entry name" value="PRK13538.1"/>
    <property type="match status" value="1"/>
</dbReference>
<dbReference type="AlphaFoldDB" id="A0A5B8RYC0"/>
<gene>
    <name evidence="9" type="primary">ccmA</name>
    <name evidence="9" type="ORF">FOZ74_05490</name>
</gene>
<evidence type="ECO:0000256" key="3">
    <source>
        <dbReference type="ARBA" id="ARBA00022741"/>
    </source>
</evidence>
<keyword evidence="7" id="KW-0472">Membrane</keyword>
<dbReference type="OrthoDB" id="9800654at2"/>
<evidence type="ECO:0000256" key="7">
    <source>
        <dbReference type="ARBA" id="ARBA00023136"/>
    </source>
</evidence>
<dbReference type="PROSITE" id="PS00211">
    <property type="entry name" value="ABC_TRANSPORTER_1"/>
    <property type="match status" value="1"/>
</dbReference>
<accession>A0A5B8RYC0</accession>
<keyword evidence="5" id="KW-0067">ATP-binding</keyword>
<dbReference type="PROSITE" id="PS50893">
    <property type="entry name" value="ABC_TRANSPORTER_2"/>
    <property type="match status" value="1"/>
</dbReference>
<dbReference type="SUPFAM" id="SSF52540">
    <property type="entry name" value="P-loop containing nucleoside triphosphate hydrolases"/>
    <property type="match status" value="1"/>
</dbReference>
<dbReference type="GO" id="GO:0017004">
    <property type="term" value="P:cytochrome complex assembly"/>
    <property type="evidence" value="ECO:0007669"/>
    <property type="project" value="UniProtKB-KW"/>
</dbReference>
<evidence type="ECO:0000256" key="4">
    <source>
        <dbReference type="ARBA" id="ARBA00022748"/>
    </source>
</evidence>
<keyword evidence="1" id="KW-0813">Transport</keyword>
<dbReference type="InterPro" id="IPR017871">
    <property type="entry name" value="ABC_transporter-like_CS"/>
</dbReference>
<dbReference type="InterPro" id="IPR003593">
    <property type="entry name" value="AAA+_ATPase"/>
</dbReference>
<dbReference type="InterPro" id="IPR005895">
    <property type="entry name" value="ABC_transptr_haem_export_CcmA"/>
</dbReference>
<dbReference type="GO" id="GO:0016887">
    <property type="term" value="F:ATP hydrolysis activity"/>
    <property type="evidence" value="ECO:0007669"/>
    <property type="project" value="InterPro"/>
</dbReference>
<name>A0A5B8RYC0_9BURK</name>
<dbReference type="Gene3D" id="3.40.50.300">
    <property type="entry name" value="P-loop containing nucleotide triphosphate hydrolases"/>
    <property type="match status" value="1"/>
</dbReference>
<dbReference type="InterPro" id="IPR027417">
    <property type="entry name" value="P-loop_NTPase"/>
</dbReference>
<dbReference type="PANTHER" id="PTHR43499:SF1">
    <property type="entry name" value="ABC TRANSPORTER I FAMILY MEMBER 1"/>
    <property type="match status" value="1"/>
</dbReference>
<reference evidence="9 10" key="1">
    <citation type="submission" date="2019-07" db="EMBL/GenBank/DDBJ databases">
        <title>Complete genome sequence of Comamonas sp. NLF 7-7 isolated from livestock.</title>
        <authorList>
            <person name="Kim D.H."/>
            <person name="Kim J.G."/>
        </authorList>
    </citation>
    <scope>NUCLEOTIDE SEQUENCE [LARGE SCALE GENOMIC DNA]</scope>
    <source>
        <strain evidence="9 10">NLF 7-7</strain>
    </source>
</reference>
<dbReference type="InterPro" id="IPR003439">
    <property type="entry name" value="ABC_transporter-like_ATP-bd"/>
</dbReference>
<evidence type="ECO:0000313" key="9">
    <source>
        <dbReference type="EMBL" id="QEA14481.1"/>
    </source>
</evidence>
<evidence type="ECO:0000256" key="2">
    <source>
        <dbReference type="ARBA" id="ARBA00022475"/>
    </source>
</evidence>
<dbReference type="KEGG" id="cof:FOZ74_05490"/>
<sequence length="203" mass="21675">MQLVGLGCIRARRVLFSDLHLDLPAGQVLRVQGANGAGKTSLLRMVCGLLSPSAGEVLWQGQPIARLREEYGRQLVFFGHLPGVKPELSALENLQLLLALSGMRPKASAALAALQAAGLAGHEHAPVRTLSQGQRRRAALARLVLSHAPLWVLDEPFNALDQVATQWLLGLIARHVAGGGLVVLTSHQSVTLEPTVPQQVLTL</sequence>
<dbReference type="SMART" id="SM00382">
    <property type="entry name" value="AAA"/>
    <property type="match status" value="1"/>
</dbReference>
<dbReference type="Pfam" id="PF00005">
    <property type="entry name" value="ABC_tran"/>
    <property type="match status" value="1"/>
</dbReference>
<keyword evidence="4" id="KW-0201">Cytochrome c-type biogenesis</keyword>
<keyword evidence="6" id="KW-1278">Translocase</keyword>
<evidence type="ECO:0000256" key="5">
    <source>
        <dbReference type="ARBA" id="ARBA00022840"/>
    </source>
</evidence>
<dbReference type="PANTHER" id="PTHR43499">
    <property type="entry name" value="ABC TRANSPORTER I FAMILY MEMBER 1"/>
    <property type="match status" value="1"/>
</dbReference>
<keyword evidence="10" id="KW-1185">Reference proteome</keyword>